<organism evidence="2 5">
    <name type="scientific">Didymodactylos carnosus</name>
    <dbReference type="NCBI Taxonomy" id="1234261"/>
    <lineage>
        <taxon>Eukaryota</taxon>
        <taxon>Metazoa</taxon>
        <taxon>Spiralia</taxon>
        <taxon>Gnathifera</taxon>
        <taxon>Rotifera</taxon>
        <taxon>Eurotatoria</taxon>
        <taxon>Bdelloidea</taxon>
        <taxon>Philodinida</taxon>
        <taxon>Philodinidae</taxon>
        <taxon>Didymodactylos</taxon>
    </lineage>
</organism>
<dbReference type="Proteomes" id="UP000682733">
    <property type="component" value="Unassembled WGS sequence"/>
</dbReference>
<name>A0A815YNL5_9BILA</name>
<dbReference type="EMBL" id="CAJNOK010036351">
    <property type="protein sequence ID" value="CAF1521712.1"/>
    <property type="molecule type" value="Genomic_DNA"/>
</dbReference>
<evidence type="ECO:0000313" key="1">
    <source>
        <dbReference type="EMBL" id="CAF1521712.1"/>
    </source>
</evidence>
<dbReference type="AlphaFoldDB" id="A0A815YNL5"/>
<evidence type="ECO:0000313" key="5">
    <source>
        <dbReference type="Proteomes" id="UP000663829"/>
    </source>
</evidence>
<reference evidence="2" key="1">
    <citation type="submission" date="2021-02" db="EMBL/GenBank/DDBJ databases">
        <authorList>
            <person name="Nowell W R."/>
        </authorList>
    </citation>
    <scope>NUCLEOTIDE SEQUENCE</scope>
</reference>
<protein>
    <submittedName>
        <fullName evidence="2">Uncharacterized protein</fullName>
    </submittedName>
</protein>
<proteinExistence type="predicted"/>
<dbReference type="EMBL" id="CAJOBC010095928">
    <property type="protein sequence ID" value="CAF4436332.1"/>
    <property type="molecule type" value="Genomic_DNA"/>
</dbReference>
<evidence type="ECO:0000313" key="3">
    <source>
        <dbReference type="EMBL" id="CAF4308608.1"/>
    </source>
</evidence>
<dbReference type="Proteomes" id="UP000663829">
    <property type="component" value="Unassembled WGS sequence"/>
</dbReference>
<comment type="caution">
    <text evidence="2">The sequence shown here is derived from an EMBL/GenBank/DDBJ whole genome shotgun (WGS) entry which is preliminary data.</text>
</comment>
<dbReference type="Proteomes" id="UP000681722">
    <property type="component" value="Unassembled WGS sequence"/>
</dbReference>
<feature type="non-terminal residue" evidence="2">
    <location>
        <position position="1"/>
    </location>
</feature>
<keyword evidence="5" id="KW-1185">Reference proteome</keyword>
<sequence length="147" mass="16831">VQFGVHIAGIKRTEDLKTTKIARSINVALFRDIINHIVGTGRQNEYITPKEANITRSTVSPVYRWTVGLTSPRPVKKPTKSSTTTKPTAIDRISSVSPRYRFKEPSFPKLTSTDSGDILKKKRFTVKIFFNRHLYRGRKPQQQTKYP</sequence>
<evidence type="ECO:0000313" key="2">
    <source>
        <dbReference type="EMBL" id="CAF1572605.1"/>
    </source>
</evidence>
<accession>A0A815YNL5</accession>
<evidence type="ECO:0000313" key="4">
    <source>
        <dbReference type="EMBL" id="CAF4436332.1"/>
    </source>
</evidence>
<dbReference type="EMBL" id="CAJOBA010058497">
    <property type="protein sequence ID" value="CAF4308608.1"/>
    <property type="molecule type" value="Genomic_DNA"/>
</dbReference>
<dbReference type="EMBL" id="CAJNOQ010030088">
    <property type="protein sequence ID" value="CAF1572605.1"/>
    <property type="molecule type" value="Genomic_DNA"/>
</dbReference>
<gene>
    <name evidence="2" type="ORF">GPM918_LOCUS40503</name>
    <name evidence="1" type="ORF">OVA965_LOCUS37818</name>
    <name evidence="4" type="ORF">SRO942_LOCUS41449</name>
    <name evidence="3" type="ORF">TMI583_LOCUS38939</name>
</gene>
<dbReference type="Proteomes" id="UP000677228">
    <property type="component" value="Unassembled WGS sequence"/>
</dbReference>